<proteinExistence type="predicted"/>
<organism evidence="2 3">
    <name type="scientific">Novosphingobium aerophilum</name>
    <dbReference type="NCBI Taxonomy" id="2839843"/>
    <lineage>
        <taxon>Bacteria</taxon>
        <taxon>Pseudomonadati</taxon>
        <taxon>Pseudomonadota</taxon>
        <taxon>Alphaproteobacteria</taxon>
        <taxon>Sphingomonadales</taxon>
        <taxon>Sphingomonadaceae</taxon>
        <taxon>Novosphingobium</taxon>
    </lineage>
</organism>
<evidence type="ECO:0000313" key="3">
    <source>
        <dbReference type="Proteomes" id="UP000520156"/>
    </source>
</evidence>
<dbReference type="RefSeq" id="WP_185682591.1">
    <property type="nucleotide sequence ID" value="NZ_JACLAU010000005.1"/>
</dbReference>
<dbReference type="EMBL" id="JACLAU010000005">
    <property type="protein sequence ID" value="MBC2651169.1"/>
    <property type="molecule type" value="Genomic_DNA"/>
</dbReference>
<dbReference type="InterPro" id="IPR045889">
    <property type="entry name" value="MES/HNL"/>
</dbReference>
<dbReference type="Gene3D" id="3.40.50.1820">
    <property type="entry name" value="alpha/beta hydrolase"/>
    <property type="match status" value="1"/>
</dbReference>
<dbReference type="Pfam" id="PF12697">
    <property type="entry name" value="Abhydrolase_6"/>
    <property type="match status" value="1"/>
</dbReference>
<accession>A0A7X1KBF3</accession>
<dbReference type="SUPFAM" id="SSF53474">
    <property type="entry name" value="alpha/beta-Hydrolases"/>
    <property type="match status" value="1"/>
</dbReference>
<name>A0A7X1KBF3_9SPHN</name>
<keyword evidence="3" id="KW-1185">Reference proteome</keyword>
<dbReference type="PANTHER" id="PTHR10992:SF1086">
    <property type="entry name" value="AB HYDROLASE-1 DOMAIN-CONTAINING PROTEIN"/>
    <property type="match status" value="1"/>
</dbReference>
<feature type="domain" description="AB hydrolase-1" evidence="1">
    <location>
        <begin position="4"/>
        <end position="232"/>
    </location>
</feature>
<dbReference type="Proteomes" id="UP000520156">
    <property type="component" value="Unassembled WGS sequence"/>
</dbReference>
<dbReference type="GO" id="GO:0080032">
    <property type="term" value="F:methyl jasmonate esterase activity"/>
    <property type="evidence" value="ECO:0007669"/>
    <property type="project" value="TreeGrafter"/>
</dbReference>
<dbReference type="PANTHER" id="PTHR10992">
    <property type="entry name" value="METHYLESTERASE FAMILY MEMBER"/>
    <property type="match status" value="1"/>
</dbReference>
<evidence type="ECO:0000313" key="2">
    <source>
        <dbReference type="EMBL" id="MBC2651169.1"/>
    </source>
</evidence>
<keyword evidence="2" id="KW-0378">Hydrolase</keyword>
<protein>
    <submittedName>
        <fullName evidence="2">Alpha/beta fold hydrolase</fullName>
    </submittedName>
</protein>
<dbReference type="PRINTS" id="PR00111">
    <property type="entry name" value="ABHYDROLASE"/>
</dbReference>
<comment type="caution">
    <text evidence="2">The sequence shown here is derived from an EMBL/GenBank/DDBJ whole genome shotgun (WGS) entry which is preliminary data.</text>
</comment>
<dbReference type="InterPro" id="IPR029058">
    <property type="entry name" value="AB_hydrolase_fold"/>
</dbReference>
<dbReference type="AlphaFoldDB" id="A0A7X1KBF3"/>
<gene>
    <name evidence="2" type="ORF">H7F49_05600</name>
</gene>
<dbReference type="GO" id="GO:0080030">
    <property type="term" value="F:methyl indole-3-acetate esterase activity"/>
    <property type="evidence" value="ECO:0007669"/>
    <property type="project" value="TreeGrafter"/>
</dbReference>
<dbReference type="InterPro" id="IPR000073">
    <property type="entry name" value="AB_hydrolase_1"/>
</dbReference>
<reference evidence="2 3" key="1">
    <citation type="submission" date="2020-08" db="EMBL/GenBank/DDBJ databases">
        <title>The genome sequence of Novosphingobium flavum 4Y4.</title>
        <authorList>
            <person name="Liu Y."/>
        </authorList>
    </citation>
    <scope>NUCLEOTIDE SEQUENCE [LARGE SCALE GENOMIC DNA]</scope>
    <source>
        <strain evidence="2 3">4Y4</strain>
    </source>
</reference>
<evidence type="ECO:0000259" key="1">
    <source>
        <dbReference type="Pfam" id="PF12697"/>
    </source>
</evidence>
<sequence length="245" mass="26128">MATFVLIHGSWHGGWCFDAVRARLEEAGHAVIAPDLPGMGGDEAALRAVTLQGWADFAADLCRRAPQRPVILAGHSRGGLVISQAAETAPEAIDALVYICAMMLPDGMSRAEFKAMEEPNSAFDAIVTPVCNGAGTVADPDAAPAVFAQISPRDLVARAMARLAAEPHGPRSTPMRLTADRFGSVPRTYIECSEDRTIPRSSQRTMQRLVPGAEVVELYADHSPFLSRPEALSTMLLEVVAKVPG</sequence>